<evidence type="ECO:0008006" key="3">
    <source>
        <dbReference type="Google" id="ProtNLM"/>
    </source>
</evidence>
<sequence>MMKTSQKVQLVLQHMGNNPYQLAQATGVPVKLINNLLWHNLAAGDITLAQAERLADYWDQLTSAATRPAAK</sequence>
<gene>
    <name evidence="1" type="ORF">LZY01_18780</name>
</gene>
<dbReference type="Proteomes" id="UP000321794">
    <property type="component" value="Unassembled WGS sequence"/>
</dbReference>
<keyword evidence="2" id="KW-1185">Reference proteome</keyword>
<evidence type="ECO:0000313" key="1">
    <source>
        <dbReference type="EMBL" id="GEO72710.1"/>
    </source>
</evidence>
<protein>
    <recommendedName>
        <fullName evidence="3">XRE family transcriptional regulator</fullName>
    </recommendedName>
</protein>
<reference evidence="1 2" key="1">
    <citation type="submission" date="2019-07" db="EMBL/GenBank/DDBJ databases">
        <title>Whole genome shotgun sequence of Lactobacillus zymae NBRC 107157.</title>
        <authorList>
            <person name="Hosoyama A."/>
            <person name="Uohara A."/>
            <person name="Ohji S."/>
            <person name="Ichikawa N."/>
        </authorList>
    </citation>
    <scope>NUCLEOTIDE SEQUENCE [LARGE SCALE GENOMIC DNA]</scope>
    <source>
        <strain evidence="1 2">NBRC 107157</strain>
    </source>
</reference>
<organism evidence="1 2">
    <name type="scientific">Levilactobacillus zymae</name>
    <dbReference type="NCBI Taxonomy" id="267363"/>
    <lineage>
        <taxon>Bacteria</taxon>
        <taxon>Bacillati</taxon>
        <taxon>Bacillota</taxon>
        <taxon>Bacilli</taxon>
        <taxon>Lactobacillales</taxon>
        <taxon>Lactobacillaceae</taxon>
        <taxon>Levilactobacillus</taxon>
    </lineage>
</organism>
<evidence type="ECO:0000313" key="2">
    <source>
        <dbReference type="Proteomes" id="UP000321794"/>
    </source>
</evidence>
<comment type="caution">
    <text evidence="1">The sequence shown here is derived from an EMBL/GenBank/DDBJ whole genome shotgun (WGS) entry which is preliminary data.</text>
</comment>
<dbReference type="EMBL" id="BJZK01000026">
    <property type="protein sequence ID" value="GEO72710.1"/>
    <property type="molecule type" value="Genomic_DNA"/>
</dbReference>
<name>A0ABQ0WYS0_9LACO</name>
<accession>A0ABQ0WYS0</accession>
<proteinExistence type="predicted"/>